<dbReference type="Proteomes" id="UP000030640">
    <property type="component" value="Unassembled WGS sequence"/>
</dbReference>
<keyword evidence="2" id="KW-0812">Transmembrane</keyword>
<dbReference type="EMBL" id="KI965481">
    <property type="protein sequence ID" value="EUD65247.1"/>
    <property type="molecule type" value="Genomic_DNA"/>
</dbReference>
<evidence type="ECO:0000313" key="3">
    <source>
        <dbReference type="EMBL" id="EUD65247.1"/>
    </source>
</evidence>
<feature type="transmembrane region" description="Helical" evidence="2">
    <location>
        <begin position="672"/>
        <end position="689"/>
    </location>
</feature>
<sequence length="701" mass="77613">MVTRRNGRQVLKKIAERYLPSVNIAHLVCSTLLLNYLVAYLVVTCLWFPPRGEKGHLVGEEKWTSPSMEEQHYTHRGAHHQDDFITERVCLAYVLFCILCYVPKVVTIWGQTRGKKGSQLEGSTNGPVKHESVLRATGRRRQMWMTGTHLIRCLKLWIESLERPLSPFRLWHVGREEESTPVRVPPKGRDSPEGASKRRAASQVGTNTVDRKGREASGGDSDAKEKEENPNRRGNSGGNRGARSNRGVSSHLEATSPEAQSGGTIPSEEKNDASSNTREKHHMEKGVENHSGSDPHEESSDSQGELCERVRTNAYKYRNFYHQYCKGGRGEGGDAEEESSSMEENSFLKCPTWRERRKFNVIEDGGDLQNGGDVDPHVEGNQNAEEIASPEETPHVDEIPSSPSPFGRHTGRGKKGFNLGSAKMRSLNDRRSYTSLYFPSVIETDSEGGSISEGNNGGGDNGGSGSGGSDEHIRGASPCKEKEKPPSEEGAHNHVHPRRGAYERDKLEGGEEVGTFLNEKGDEGFSAGRLLNDVNRRGVVTNTSMLPDGKYLQTGTEKKKKRKKHHCVYFSPDGVKCSHSNHGEDKAFSGDPVSSDGLSGDGVNSLEAQVRMSLSNFKKKKEVLTFIKDTYKTILIITILSLLLTKGILMCTFLYFLQSAPVALSPPLPPRGVFPLLQVCHFALFHLYVREYAARRQCGPT</sequence>
<feature type="compositionally biased region" description="Low complexity" evidence="1">
    <location>
        <begin position="241"/>
        <end position="250"/>
    </location>
</feature>
<feature type="transmembrane region" description="Helical" evidence="2">
    <location>
        <begin position="91"/>
        <end position="110"/>
    </location>
</feature>
<dbReference type="OrthoDB" id="387615at2759"/>
<feature type="transmembrane region" description="Helical" evidence="2">
    <location>
        <begin position="21"/>
        <end position="49"/>
    </location>
</feature>
<feature type="compositionally biased region" description="Basic and acidic residues" evidence="1">
    <location>
        <begin position="267"/>
        <end position="299"/>
    </location>
</feature>
<gene>
    <name evidence="3" type="ORF">C922_04376</name>
</gene>
<evidence type="ECO:0000256" key="1">
    <source>
        <dbReference type="SAM" id="MobiDB-lite"/>
    </source>
</evidence>
<dbReference type="VEuPathDB" id="PlasmoDB:C922_04376"/>
<organism evidence="3 4">
    <name type="scientific">Plasmodium inui San Antonio 1</name>
    <dbReference type="NCBI Taxonomy" id="1237626"/>
    <lineage>
        <taxon>Eukaryota</taxon>
        <taxon>Sar</taxon>
        <taxon>Alveolata</taxon>
        <taxon>Apicomplexa</taxon>
        <taxon>Aconoidasida</taxon>
        <taxon>Haemosporida</taxon>
        <taxon>Plasmodiidae</taxon>
        <taxon>Plasmodium</taxon>
        <taxon>Plasmodium (Plasmodium)</taxon>
    </lineage>
</organism>
<protein>
    <submittedName>
        <fullName evidence="3">Uncharacterized protein</fullName>
    </submittedName>
</protein>
<dbReference type="AlphaFoldDB" id="W6ZWS6"/>
<accession>W6ZWS6</accession>
<feature type="compositionally biased region" description="Basic and acidic residues" evidence="1">
    <location>
        <begin position="209"/>
        <end position="231"/>
    </location>
</feature>
<evidence type="ECO:0000313" key="4">
    <source>
        <dbReference type="Proteomes" id="UP000030640"/>
    </source>
</evidence>
<proteinExistence type="predicted"/>
<keyword evidence="2" id="KW-1133">Transmembrane helix</keyword>
<feature type="compositionally biased region" description="Basic and acidic residues" evidence="1">
    <location>
        <begin position="469"/>
        <end position="492"/>
    </location>
</feature>
<feature type="region of interest" description="Disordered" evidence="1">
    <location>
        <begin position="386"/>
        <end position="423"/>
    </location>
</feature>
<name>W6ZWS6_9APIC</name>
<feature type="region of interest" description="Disordered" evidence="1">
    <location>
        <begin position="444"/>
        <end position="506"/>
    </location>
</feature>
<feature type="region of interest" description="Disordered" evidence="1">
    <location>
        <begin position="328"/>
        <end position="347"/>
    </location>
</feature>
<keyword evidence="2" id="KW-0472">Membrane</keyword>
<keyword evidence="4" id="KW-1185">Reference proteome</keyword>
<dbReference type="RefSeq" id="XP_008818181.1">
    <property type="nucleotide sequence ID" value="XM_008819959.1"/>
</dbReference>
<dbReference type="GeneID" id="20039650"/>
<feature type="compositionally biased region" description="Gly residues" evidence="1">
    <location>
        <begin position="455"/>
        <end position="468"/>
    </location>
</feature>
<feature type="region of interest" description="Disordered" evidence="1">
    <location>
        <begin position="177"/>
        <end position="307"/>
    </location>
</feature>
<feature type="compositionally biased region" description="Basic and acidic residues" evidence="1">
    <location>
        <begin position="187"/>
        <end position="196"/>
    </location>
</feature>
<evidence type="ECO:0000256" key="2">
    <source>
        <dbReference type="SAM" id="Phobius"/>
    </source>
</evidence>
<reference evidence="3 4" key="1">
    <citation type="submission" date="2013-02" db="EMBL/GenBank/DDBJ databases">
        <title>The Genome Sequence of Plasmodium inui San Antonio 1.</title>
        <authorList>
            <consortium name="The Broad Institute Genome Sequencing Platform"/>
            <consortium name="The Broad Institute Genome Sequencing Center for Infectious Disease"/>
            <person name="Neafsey D."/>
            <person name="Cheeseman I."/>
            <person name="Volkman S."/>
            <person name="Adams J."/>
            <person name="Walker B."/>
            <person name="Young S.K."/>
            <person name="Zeng Q."/>
            <person name="Gargeya S."/>
            <person name="Fitzgerald M."/>
            <person name="Haas B."/>
            <person name="Abouelleil A."/>
            <person name="Alvarado L."/>
            <person name="Arachchi H.M."/>
            <person name="Berlin A.M."/>
            <person name="Chapman S.B."/>
            <person name="Dewar J."/>
            <person name="Goldberg J."/>
            <person name="Griggs A."/>
            <person name="Gujja S."/>
            <person name="Hansen M."/>
            <person name="Howarth C."/>
            <person name="Imamovic A."/>
            <person name="Larimer J."/>
            <person name="McCowan C."/>
            <person name="Murphy C."/>
            <person name="Neiman D."/>
            <person name="Pearson M."/>
            <person name="Priest M."/>
            <person name="Roberts A."/>
            <person name="Saif S."/>
            <person name="Shea T."/>
            <person name="Sisk P."/>
            <person name="Sykes S."/>
            <person name="Wortman J."/>
            <person name="Nusbaum C."/>
            <person name="Birren B."/>
        </authorList>
    </citation>
    <scope>NUCLEOTIDE SEQUENCE [LARGE SCALE GENOMIC DNA]</scope>
    <source>
        <strain evidence="3 4">San Antonio 1</strain>
    </source>
</reference>
<feature type="transmembrane region" description="Helical" evidence="2">
    <location>
        <begin position="634"/>
        <end position="657"/>
    </location>
</feature>